<dbReference type="CDD" id="cd05402">
    <property type="entry name" value="NT_PAP_TUTase"/>
    <property type="match status" value="1"/>
</dbReference>
<dbReference type="GO" id="GO:0046872">
    <property type="term" value="F:metal ion binding"/>
    <property type="evidence" value="ECO:0007669"/>
    <property type="project" value="UniProtKB-KW"/>
</dbReference>
<dbReference type="Pfam" id="PF03828">
    <property type="entry name" value="PAP_assoc"/>
    <property type="match status" value="1"/>
</dbReference>
<evidence type="ECO:0000313" key="8">
    <source>
        <dbReference type="EMBL" id="CEP16593.1"/>
    </source>
</evidence>
<dbReference type="AlphaFoldDB" id="A0A0B7NMM3"/>
<protein>
    <recommendedName>
        <fullName evidence="2">polynucleotide adenylyltransferase</fullName>
        <ecNumber evidence="2">2.7.7.19</ecNumber>
    </recommendedName>
</protein>
<evidence type="ECO:0000256" key="2">
    <source>
        <dbReference type="ARBA" id="ARBA00012388"/>
    </source>
</evidence>
<dbReference type="EC" id="2.7.7.19" evidence="2"/>
<dbReference type="GO" id="GO:0010605">
    <property type="term" value="P:negative regulation of macromolecule metabolic process"/>
    <property type="evidence" value="ECO:0007669"/>
    <property type="project" value="UniProtKB-ARBA"/>
</dbReference>
<reference evidence="8 9" key="1">
    <citation type="submission" date="2014-09" db="EMBL/GenBank/DDBJ databases">
        <authorList>
            <person name="Ellenberger Sabrina"/>
        </authorList>
    </citation>
    <scope>NUCLEOTIDE SEQUENCE [LARGE SCALE GENOMIC DNA]</scope>
    <source>
        <strain evidence="8 9">CBS 412.66</strain>
    </source>
</reference>
<accession>A0A0B7NMM3</accession>
<feature type="domain" description="PAP-associated" evidence="6">
    <location>
        <begin position="222"/>
        <end position="272"/>
    </location>
</feature>
<evidence type="ECO:0000256" key="5">
    <source>
        <dbReference type="SAM" id="MobiDB-lite"/>
    </source>
</evidence>
<feature type="region of interest" description="Disordered" evidence="5">
    <location>
        <begin position="352"/>
        <end position="407"/>
    </location>
</feature>
<dbReference type="Gene3D" id="3.30.460.10">
    <property type="entry name" value="Beta Polymerase, domain 2"/>
    <property type="match status" value="1"/>
</dbReference>
<evidence type="ECO:0000259" key="6">
    <source>
        <dbReference type="Pfam" id="PF03828"/>
    </source>
</evidence>
<feature type="compositionally biased region" description="Polar residues" evidence="5">
    <location>
        <begin position="385"/>
        <end position="403"/>
    </location>
</feature>
<dbReference type="Gene3D" id="1.10.1410.10">
    <property type="match status" value="1"/>
</dbReference>
<keyword evidence="9" id="KW-1185">Reference proteome</keyword>
<organism evidence="8 9">
    <name type="scientific">Parasitella parasitica</name>
    <dbReference type="NCBI Taxonomy" id="35722"/>
    <lineage>
        <taxon>Eukaryota</taxon>
        <taxon>Fungi</taxon>
        <taxon>Fungi incertae sedis</taxon>
        <taxon>Mucoromycota</taxon>
        <taxon>Mucoromycotina</taxon>
        <taxon>Mucoromycetes</taxon>
        <taxon>Mucorales</taxon>
        <taxon>Mucorineae</taxon>
        <taxon>Mucoraceae</taxon>
        <taxon>Parasitella</taxon>
    </lineage>
</organism>
<keyword evidence="4" id="KW-0460">Magnesium</keyword>
<keyword evidence="3" id="KW-0479">Metal-binding</keyword>
<dbReference type="GO" id="GO:0031123">
    <property type="term" value="P:RNA 3'-end processing"/>
    <property type="evidence" value="ECO:0007669"/>
    <property type="project" value="TreeGrafter"/>
</dbReference>
<dbReference type="SUPFAM" id="SSF81631">
    <property type="entry name" value="PAP/OAS1 substrate-binding domain"/>
    <property type="match status" value="1"/>
</dbReference>
<dbReference type="Proteomes" id="UP000054107">
    <property type="component" value="Unassembled WGS sequence"/>
</dbReference>
<dbReference type="GO" id="GO:0043634">
    <property type="term" value="P:polyadenylation-dependent ncRNA catabolic process"/>
    <property type="evidence" value="ECO:0007669"/>
    <property type="project" value="TreeGrafter"/>
</dbReference>
<evidence type="ECO:0000256" key="1">
    <source>
        <dbReference type="ARBA" id="ARBA00008593"/>
    </source>
</evidence>
<dbReference type="STRING" id="35722.A0A0B7NMM3"/>
<evidence type="ECO:0000259" key="7">
    <source>
        <dbReference type="Pfam" id="PF22600"/>
    </source>
</evidence>
<dbReference type="InterPro" id="IPR045862">
    <property type="entry name" value="Trf4-like"/>
</dbReference>
<feature type="compositionally biased region" description="Basic and acidic residues" evidence="5">
    <location>
        <begin position="427"/>
        <end position="448"/>
    </location>
</feature>
<dbReference type="InterPro" id="IPR054708">
    <property type="entry name" value="MTPAP-like_central"/>
</dbReference>
<dbReference type="InterPro" id="IPR002058">
    <property type="entry name" value="PAP_assoc"/>
</dbReference>
<name>A0A0B7NMM3_9FUNG</name>
<dbReference type="PANTHER" id="PTHR23092">
    <property type="entry name" value="POLY(A) RNA POLYMERASE"/>
    <property type="match status" value="1"/>
</dbReference>
<dbReference type="GO" id="GO:1990817">
    <property type="term" value="F:poly(A) RNA polymerase activity"/>
    <property type="evidence" value="ECO:0007669"/>
    <property type="project" value="UniProtKB-EC"/>
</dbReference>
<dbReference type="GO" id="GO:0031499">
    <property type="term" value="C:TRAMP complex"/>
    <property type="evidence" value="ECO:0007669"/>
    <property type="project" value="TreeGrafter"/>
</dbReference>
<dbReference type="GO" id="GO:0005730">
    <property type="term" value="C:nucleolus"/>
    <property type="evidence" value="ECO:0007669"/>
    <property type="project" value="TreeGrafter"/>
</dbReference>
<feature type="region of interest" description="Disordered" evidence="5">
    <location>
        <begin position="423"/>
        <end position="448"/>
    </location>
</feature>
<sequence>MDAPWSSKETLGIKDRLARLSKEIVDFDEYIKPTKTEKLNRDTLLYSINRLLESLWPNNYMITAFGSSVTGLQFPASDIDINIDFDEMPKSNKIDVLKLIRKKAISQRLFTFNNTRLAANAKVPVLMGTDDNGVSIDITVRNQCFSSDRTVAWLKEYPALKQLYMVLKQSISNYRVSSLPVFEPLSAKTAGLASYSLICMIVNYLQLEVNDKVKPTDPSYYGTLLIGFFDFYSQFPSTTKAISLTGGGAYLSKGECPIPLETKTGKLTIVDPDVEGVNVARSTLRFETVQLVFGKALDSLRKRIASSSKNESILSSIVKVEHHHYRDQRREGTRFKLLQTWIDTGAPTVKNNELQRRRRGIVHRAGEDRPTFADSKRSDRRLNPYNRSESQSSTSHRNKSPYNNKPCEQDLYTREYQRHKRNNNTHLAEHYREKAEKSQQRQRRYYRD</sequence>
<gene>
    <name evidence="8" type="primary">PARPA_10865.1 scaffold 41979</name>
</gene>
<dbReference type="PANTHER" id="PTHR23092:SF15">
    <property type="entry name" value="INACTIVE NON-CANONICAL POLY(A) RNA POLYMERASE PROTEIN TRF4-2-RELATED"/>
    <property type="match status" value="1"/>
</dbReference>
<evidence type="ECO:0000256" key="4">
    <source>
        <dbReference type="ARBA" id="ARBA00022842"/>
    </source>
</evidence>
<comment type="similarity">
    <text evidence="1">Belongs to the DNA polymerase type-B-like family.</text>
</comment>
<feature type="compositionally biased region" description="Basic and acidic residues" evidence="5">
    <location>
        <begin position="364"/>
        <end position="382"/>
    </location>
</feature>
<dbReference type="InterPro" id="IPR043519">
    <property type="entry name" value="NT_sf"/>
</dbReference>
<dbReference type="SUPFAM" id="SSF81301">
    <property type="entry name" value="Nucleotidyltransferase"/>
    <property type="match status" value="1"/>
</dbReference>
<evidence type="ECO:0000256" key="3">
    <source>
        <dbReference type="ARBA" id="ARBA00022723"/>
    </source>
</evidence>
<dbReference type="EMBL" id="LN733219">
    <property type="protein sequence ID" value="CEP16593.1"/>
    <property type="molecule type" value="Genomic_DNA"/>
</dbReference>
<proteinExistence type="inferred from homology"/>
<feature type="domain" description="Poly(A) RNA polymerase mitochondrial-like central palm" evidence="7">
    <location>
        <begin position="20"/>
        <end position="143"/>
    </location>
</feature>
<dbReference type="OrthoDB" id="273917at2759"/>
<dbReference type="Pfam" id="PF22600">
    <property type="entry name" value="MTPAP-like_central"/>
    <property type="match status" value="1"/>
</dbReference>
<evidence type="ECO:0000313" key="9">
    <source>
        <dbReference type="Proteomes" id="UP000054107"/>
    </source>
</evidence>
<dbReference type="GO" id="GO:0003729">
    <property type="term" value="F:mRNA binding"/>
    <property type="evidence" value="ECO:0007669"/>
    <property type="project" value="TreeGrafter"/>
</dbReference>